<proteinExistence type="predicted"/>
<dbReference type="RefSeq" id="WP_209467186.1">
    <property type="nucleotide sequence ID" value="NZ_JAGGLG010000021.1"/>
</dbReference>
<protein>
    <recommendedName>
        <fullName evidence="3">YkgJ family cysteine cluster protein</fullName>
    </recommendedName>
</protein>
<accession>A0ABS4JVR7</accession>
<name>A0ABS4JVR7_9FIRM</name>
<evidence type="ECO:0000313" key="2">
    <source>
        <dbReference type="Proteomes" id="UP001519289"/>
    </source>
</evidence>
<evidence type="ECO:0008006" key="3">
    <source>
        <dbReference type="Google" id="ProtNLM"/>
    </source>
</evidence>
<evidence type="ECO:0000313" key="1">
    <source>
        <dbReference type="EMBL" id="MBP2019071.1"/>
    </source>
</evidence>
<sequence>MIRVERAGVETRLHSSLCAVCPHGPTGCCASPPGVDWADIGRIVSRGGAQWLLGEIAAGNLRPGPRGLLLRRVPNPGANAGAWPTKCVYHGPRGCTIDPDRRAATCNYYLCEEAFLAGGEYQGDPAAREARAAHEDLVALYGQWDLELQAAVAERWPAGPPWDEPFLAWVGEVWRQMVQRDRRRWRALR</sequence>
<reference evidence="1 2" key="1">
    <citation type="submission" date="2021-03" db="EMBL/GenBank/DDBJ databases">
        <title>Genomic Encyclopedia of Type Strains, Phase IV (KMG-IV): sequencing the most valuable type-strain genomes for metagenomic binning, comparative biology and taxonomic classification.</title>
        <authorList>
            <person name="Goeker M."/>
        </authorList>
    </citation>
    <scope>NUCLEOTIDE SEQUENCE [LARGE SCALE GENOMIC DNA]</scope>
    <source>
        <strain evidence="1 2">DSM 27138</strain>
    </source>
</reference>
<organism evidence="1 2">
    <name type="scientific">Symbiobacterium terraclitae</name>
    <dbReference type="NCBI Taxonomy" id="557451"/>
    <lineage>
        <taxon>Bacteria</taxon>
        <taxon>Bacillati</taxon>
        <taxon>Bacillota</taxon>
        <taxon>Clostridia</taxon>
        <taxon>Eubacteriales</taxon>
        <taxon>Symbiobacteriaceae</taxon>
        <taxon>Symbiobacterium</taxon>
    </lineage>
</organism>
<dbReference type="Proteomes" id="UP001519289">
    <property type="component" value="Unassembled WGS sequence"/>
</dbReference>
<keyword evidence="2" id="KW-1185">Reference proteome</keyword>
<dbReference type="EMBL" id="JAGGLG010000021">
    <property type="protein sequence ID" value="MBP2019071.1"/>
    <property type="molecule type" value="Genomic_DNA"/>
</dbReference>
<comment type="caution">
    <text evidence="1">The sequence shown here is derived from an EMBL/GenBank/DDBJ whole genome shotgun (WGS) entry which is preliminary data.</text>
</comment>
<gene>
    <name evidence="1" type="ORF">J2Z79_002487</name>
</gene>